<feature type="compositionally biased region" description="Basic residues" evidence="1">
    <location>
        <begin position="119"/>
        <end position="129"/>
    </location>
</feature>
<dbReference type="OrthoDB" id="7506947at2"/>
<proteinExistence type="predicted"/>
<keyword evidence="5" id="KW-1185">Reference proteome</keyword>
<keyword evidence="2" id="KW-1133">Transmembrane helix</keyword>
<dbReference type="EMBL" id="SBKP01000004">
    <property type="protein sequence ID" value="RXR29548.1"/>
    <property type="molecule type" value="Genomic_DNA"/>
</dbReference>
<keyword evidence="2" id="KW-0472">Membrane</keyword>
<name>A0A4Q1KIB7_9SPHN</name>
<feature type="domain" description="DUF6468" evidence="3">
    <location>
        <begin position="36"/>
        <end position="101"/>
    </location>
</feature>
<evidence type="ECO:0000259" key="3">
    <source>
        <dbReference type="Pfam" id="PF20072"/>
    </source>
</evidence>
<protein>
    <recommendedName>
        <fullName evidence="3">DUF6468 domain-containing protein</fullName>
    </recommendedName>
</protein>
<dbReference type="AlphaFoldDB" id="A0A4Q1KIB7"/>
<comment type="caution">
    <text evidence="4">The sequence shown here is derived from an EMBL/GenBank/DDBJ whole genome shotgun (WGS) entry which is preliminary data.</text>
</comment>
<reference evidence="5" key="1">
    <citation type="submission" date="2019-01" db="EMBL/GenBank/DDBJ databases">
        <title>Cytophagaceae bacterium strain CAR-16.</title>
        <authorList>
            <person name="Chen W.-M."/>
        </authorList>
    </citation>
    <scope>NUCLEOTIDE SEQUENCE [LARGE SCALE GENOMIC DNA]</scope>
    <source>
        <strain evidence="5">CHR27</strain>
    </source>
</reference>
<dbReference type="Proteomes" id="UP000290958">
    <property type="component" value="Unassembled WGS sequence"/>
</dbReference>
<evidence type="ECO:0000313" key="4">
    <source>
        <dbReference type="EMBL" id="RXR29548.1"/>
    </source>
</evidence>
<dbReference type="Pfam" id="PF20072">
    <property type="entry name" value="DUF6468"/>
    <property type="match status" value="1"/>
</dbReference>
<evidence type="ECO:0000313" key="5">
    <source>
        <dbReference type="Proteomes" id="UP000290958"/>
    </source>
</evidence>
<feature type="region of interest" description="Disordered" evidence="1">
    <location>
        <begin position="100"/>
        <end position="129"/>
    </location>
</feature>
<accession>A0A4Q1KIB7</accession>
<evidence type="ECO:0000256" key="1">
    <source>
        <dbReference type="SAM" id="MobiDB-lite"/>
    </source>
</evidence>
<feature type="transmembrane region" description="Helical" evidence="2">
    <location>
        <begin position="6"/>
        <end position="26"/>
    </location>
</feature>
<dbReference type="InterPro" id="IPR045531">
    <property type="entry name" value="DUF6468"/>
</dbReference>
<keyword evidence="2" id="KW-0812">Transmembrane</keyword>
<dbReference type="RefSeq" id="WP_129403738.1">
    <property type="nucleotide sequence ID" value="NZ_SBKP01000004.1"/>
</dbReference>
<gene>
    <name evidence="4" type="ORF">EQG66_06250</name>
</gene>
<organism evidence="4 5">
    <name type="scientific">Sphingobium fluviale</name>
    <dbReference type="NCBI Taxonomy" id="2506423"/>
    <lineage>
        <taxon>Bacteria</taxon>
        <taxon>Pseudomonadati</taxon>
        <taxon>Pseudomonadota</taxon>
        <taxon>Alphaproteobacteria</taxon>
        <taxon>Sphingomonadales</taxon>
        <taxon>Sphingomonadaceae</taxon>
        <taxon>Sphingobium</taxon>
    </lineage>
</organism>
<evidence type="ECO:0000256" key="2">
    <source>
        <dbReference type="SAM" id="Phobius"/>
    </source>
</evidence>
<sequence>MNVTIMSQLLLAILCGGVIVQTVRLMQRLRMVADGRLGEAVTALDAATREARNVLSGLRQALGGDGAAVAREVMAARELSEELRVMIGIADAMAERLSGAGSVEAPAPEMPPPPEPAPKRARKARAPAP</sequence>